<evidence type="ECO:0000259" key="5">
    <source>
        <dbReference type="PROSITE" id="PS01124"/>
    </source>
</evidence>
<dbReference type="OrthoDB" id="7363396at2"/>
<gene>
    <name evidence="6" type="ORF">F1188_16795</name>
</gene>
<keyword evidence="3" id="KW-0804">Transcription</keyword>
<reference evidence="6 7" key="1">
    <citation type="submission" date="2019-09" db="EMBL/GenBank/DDBJ databases">
        <title>Genome sequence of Roseospira marina, one of the more divergent members of the non-sulfur purple photosynthetic bacterial family, the Rhodospirillaceae.</title>
        <authorList>
            <person name="Meyer T."/>
            <person name="Kyndt J."/>
        </authorList>
    </citation>
    <scope>NUCLEOTIDE SEQUENCE [LARGE SCALE GENOMIC DNA]</scope>
    <source>
        <strain evidence="6 7">DSM 15113</strain>
    </source>
</reference>
<dbReference type="InterPro" id="IPR018060">
    <property type="entry name" value="HTH_AraC"/>
</dbReference>
<dbReference type="Proteomes" id="UP000324065">
    <property type="component" value="Unassembled WGS sequence"/>
</dbReference>
<dbReference type="AlphaFoldDB" id="A0A5M6I904"/>
<dbReference type="PANTHER" id="PTHR47893">
    <property type="entry name" value="REGULATORY PROTEIN PCHR"/>
    <property type="match status" value="1"/>
</dbReference>
<feature type="region of interest" description="Disordered" evidence="4">
    <location>
        <begin position="1"/>
        <end position="51"/>
    </location>
</feature>
<evidence type="ECO:0000256" key="1">
    <source>
        <dbReference type="ARBA" id="ARBA00023015"/>
    </source>
</evidence>
<accession>A0A5M6I904</accession>
<keyword evidence="1" id="KW-0805">Transcription regulation</keyword>
<evidence type="ECO:0000256" key="3">
    <source>
        <dbReference type="ARBA" id="ARBA00023163"/>
    </source>
</evidence>
<feature type="compositionally biased region" description="Low complexity" evidence="4">
    <location>
        <begin position="1"/>
        <end position="11"/>
    </location>
</feature>
<dbReference type="InterPro" id="IPR018062">
    <property type="entry name" value="HTH_AraC-typ_CS"/>
</dbReference>
<proteinExistence type="predicted"/>
<dbReference type="InterPro" id="IPR053142">
    <property type="entry name" value="PchR_regulatory_protein"/>
</dbReference>
<keyword evidence="2" id="KW-0238">DNA-binding</keyword>
<comment type="caution">
    <text evidence="6">The sequence shown here is derived from an EMBL/GenBank/DDBJ whole genome shotgun (WGS) entry which is preliminary data.</text>
</comment>
<name>A0A5M6I904_9PROT</name>
<dbReference type="SUPFAM" id="SSF46689">
    <property type="entry name" value="Homeodomain-like"/>
    <property type="match status" value="2"/>
</dbReference>
<dbReference type="Gene3D" id="1.10.10.60">
    <property type="entry name" value="Homeodomain-like"/>
    <property type="match status" value="1"/>
</dbReference>
<dbReference type="PROSITE" id="PS01124">
    <property type="entry name" value="HTH_ARAC_FAMILY_2"/>
    <property type="match status" value="1"/>
</dbReference>
<dbReference type="PANTHER" id="PTHR47893:SF1">
    <property type="entry name" value="REGULATORY PROTEIN PCHR"/>
    <property type="match status" value="1"/>
</dbReference>
<keyword evidence="7" id="KW-1185">Reference proteome</keyword>
<evidence type="ECO:0000256" key="2">
    <source>
        <dbReference type="ARBA" id="ARBA00023125"/>
    </source>
</evidence>
<sequence>MGGLIRPPAQRSRPRGRRGRRPLRRPSPPTDGTAMRPWTGAPWSTPPSRTTTVQPGLWAGVLMRGHVFCAVDGLGETMTSPASVISFQTSRPVEFHHQSQDTGPLSAVFIRVSEATIADLVGDDGAATFRPALSLTDAPHPGATAAQRLFLAAKALEFLASVADGCGRSGARGTSGMSLAHDLAPRDIGRVMETRDIILADLSTAPSVPDLARRVGLNARKLTRGFDALFGLPVYAFIKSARLDSAKALIESGAMTVAEAAYAVGYHPAHLSTAFRHRFGVTPSDVRRATRVRCGVFDGAAIDTAPAGP</sequence>
<dbReference type="Pfam" id="PF12833">
    <property type="entry name" value="HTH_18"/>
    <property type="match status" value="1"/>
</dbReference>
<dbReference type="GO" id="GO:0043565">
    <property type="term" value="F:sequence-specific DNA binding"/>
    <property type="evidence" value="ECO:0007669"/>
    <property type="project" value="InterPro"/>
</dbReference>
<organism evidence="6 7">
    <name type="scientific">Roseospira marina</name>
    <dbReference type="NCBI Taxonomy" id="140057"/>
    <lineage>
        <taxon>Bacteria</taxon>
        <taxon>Pseudomonadati</taxon>
        <taxon>Pseudomonadota</taxon>
        <taxon>Alphaproteobacteria</taxon>
        <taxon>Rhodospirillales</taxon>
        <taxon>Rhodospirillaceae</taxon>
        <taxon>Roseospira</taxon>
    </lineage>
</organism>
<dbReference type="EMBL" id="VWPJ01000020">
    <property type="protein sequence ID" value="KAA5604229.1"/>
    <property type="molecule type" value="Genomic_DNA"/>
</dbReference>
<dbReference type="GO" id="GO:0003700">
    <property type="term" value="F:DNA-binding transcription factor activity"/>
    <property type="evidence" value="ECO:0007669"/>
    <property type="project" value="InterPro"/>
</dbReference>
<feature type="domain" description="HTH araC/xylS-type" evidence="5">
    <location>
        <begin position="192"/>
        <end position="289"/>
    </location>
</feature>
<evidence type="ECO:0000313" key="6">
    <source>
        <dbReference type="EMBL" id="KAA5604229.1"/>
    </source>
</evidence>
<dbReference type="SMART" id="SM00342">
    <property type="entry name" value="HTH_ARAC"/>
    <property type="match status" value="1"/>
</dbReference>
<evidence type="ECO:0000313" key="7">
    <source>
        <dbReference type="Proteomes" id="UP000324065"/>
    </source>
</evidence>
<dbReference type="PROSITE" id="PS00041">
    <property type="entry name" value="HTH_ARAC_FAMILY_1"/>
    <property type="match status" value="1"/>
</dbReference>
<feature type="compositionally biased region" description="Basic residues" evidence="4">
    <location>
        <begin position="12"/>
        <end position="24"/>
    </location>
</feature>
<protein>
    <submittedName>
        <fullName evidence="6">Helix-turn-helix transcriptional regulator</fullName>
    </submittedName>
</protein>
<dbReference type="InterPro" id="IPR009057">
    <property type="entry name" value="Homeodomain-like_sf"/>
</dbReference>
<evidence type="ECO:0000256" key="4">
    <source>
        <dbReference type="SAM" id="MobiDB-lite"/>
    </source>
</evidence>